<dbReference type="InterPro" id="IPR001406">
    <property type="entry name" value="PsdUridine_synth_TruA"/>
</dbReference>
<dbReference type="InterPro" id="IPR020095">
    <property type="entry name" value="PsdUridine_synth_TruA_C"/>
</dbReference>
<evidence type="ECO:0000256" key="8">
    <source>
        <dbReference type="SAM" id="MobiDB-lite"/>
    </source>
</evidence>
<gene>
    <name evidence="4" type="primary">truA</name>
    <name evidence="10" type="ORF">EV189_2165</name>
</gene>
<reference evidence="10 11" key="1">
    <citation type="submission" date="2019-02" db="EMBL/GenBank/DDBJ databases">
        <title>Genomic Encyclopedia of Type Strains, Phase IV (KMG-IV): sequencing the most valuable type-strain genomes for metagenomic binning, comparative biology and taxonomic classification.</title>
        <authorList>
            <person name="Goeker M."/>
        </authorList>
    </citation>
    <scope>NUCLEOTIDE SEQUENCE [LARGE SCALE GENOMIC DNA]</scope>
    <source>
        <strain evidence="10 11">DSM 45622</strain>
    </source>
</reference>
<evidence type="ECO:0000256" key="5">
    <source>
        <dbReference type="PIRSR" id="PIRSR001430-1"/>
    </source>
</evidence>
<dbReference type="InterPro" id="IPR020103">
    <property type="entry name" value="PsdUridine_synth_cat_dom_sf"/>
</dbReference>
<dbReference type="FunFam" id="3.30.70.580:FF:000008">
    <property type="entry name" value="tRNA pseudouridine synthase A"/>
    <property type="match status" value="1"/>
</dbReference>
<name>A0A4Q7NTY9_9ACTN</name>
<dbReference type="EMBL" id="SGXD01000002">
    <property type="protein sequence ID" value="RZS90380.1"/>
    <property type="molecule type" value="Genomic_DNA"/>
</dbReference>
<evidence type="ECO:0000313" key="10">
    <source>
        <dbReference type="EMBL" id="RZS90380.1"/>
    </source>
</evidence>
<accession>A0A4Q7NTY9</accession>
<comment type="similarity">
    <text evidence="1 4 7">Belongs to the tRNA pseudouridine synthase TruA family.</text>
</comment>
<dbReference type="InterPro" id="IPR020094">
    <property type="entry name" value="TruA/RsuA/RluB/E/F_N"/>
</dbReference>
<evidence type="ECO:0000256" key="7">
    <source>
        <dbReference type="RuleBase" id="RU003792"/>
    </source>
</evidence>
<comment type="caution">
    <text evidence="4">Lacks conserved residue(s) required for the propagation of feature annotation.</text>
</comment>
<dbReference type="PANTHER" id="PTHR11142:SF0">
    <property type="entry name" value="TRNA PSEUDOURIDINE SYNTHASE-LIKE 1"/>
    <property type="match status" value="1"/>
</dbReference>
<dbReference type="GO" id="GO:0031119">
    <property type="term" value="P:tRNA pseudouridine synthesis"/>
    <property type="evidence" value="ECO:0007669"/>
    <property type="project" value="UniProtKB-UniRule"/>
</dbReference>
<dbReference type="AlphaFoldDB" id="A0A4Q7NTY9"/>
<evidence type="ECO:0000313" key="11">
    <source>
        <dbReference type="Proteomes" id="UP000293638"/>
    </source>
</evidence>
<evidence type="ECO:0000256" key="1">
    <source>
        <dbReference type="ARBA" id="ARBA00009375"/>
    </source>
</evidence>
<comment type="subunit">
    <text evidence="4">Homodimer.</text>
</comment>
<evidence type="ECO:0000259" key="9">
    <source>
        <dbReference type="Pfam" id="PF01416"/>
    </source>
</evidence>
<comment type="function">
    <text evidence="4">Formation of pseudouridine at positions 38, 39 and 40 in the anticodon stem and loop of transfer RNAs.</text>
</comment>
<dbReference type="EC" id="5.4.99.12" evidence="4"/>
<dbReference type="HAMAP" id="MF_00171">
    <property type="entry name" value="TruA"/>
    <property type="match status" value="1"/>
</dbReference>
<keyword evidence="3 4" id="KW-0413">Isomerase</keyword>
<dbReference type="Proteomes" id="UP000293638">
    <property type="component" value="Unassembled WGS sequence"/>
</dbReference>
<dbReference type="PANTHER" id="PTHR11142">
    <property type="entry name" value="PSEUDOURIDYLATE SYNTHASE"/>
    <property type="match status" value="1"/>
</dbReference>
<dbReference type="InterPro" id="IPR020097">
    <property type="entry name" value="PsdUridine_synth_TruA_a/b_dom"/>
</dbReference>
<dbReference type="GO" id="GO:0003723">
    <property type="term" value="F:RNA binding"/>
    <property type="evidence" value="ECO:0007669"/>
    <property type="project" value="InterPro"/>
</dbReference>
<sequence length="296" mass="31340">MQQSDDGPGPPSGGAGPVGVPVADADGAVRVRLDLGYDGTAFAGWARQPGLRTVQGTLEEALAHLWRCDVAVTVAGRTDAGVHARGQVAHADVPRTAWEASAASAVRRLAGLLPPDVRVHGAAPAPPGFDARFAATSRTYAYRVRDDLAGADPLERAWVLAHPRRLDLGLLGEGSRLLLGEHDFAAFCRRREGATTIRTLLRLDWARDEAGRAVATVQADAFCHSMVRSLVGALLPVGDGRRPPAWLGDVLRARARDSAVNVAPPHGLVLERVDYPADDALAARVAQARQVRTLPS</sequence>
<dbReference type="PIRSF" id="PIRSF001430">
    <property type="entry name" value="tRNA_psdUrid_synth"/>
    <property type="match status" value="1"/>
</dbReference>
<feature type="binding site" evidence="4 6">
    <location>
        <position position="140"/>
    </location>
    <ligand>
        <name>substrate</name>
    </ligand>
</feature>
<dbReference type="Pfam" id="PF01416">
    <property type="entry name" value="PseudoU_synth_1"/>
    <property type="match status" value="1"/>
</dbReference>
<dbReference type="SUPFAM" id="SSF55120">
    <property type="entry name" value="Pseudouridine synthase"/>
    <property type="match status" value="1"/>
</dbReference>
<keyword evidence="2 4" id="KW-0819">tRNA processing</keyword>
<comment type="catalytic activity">
    <reaction evidence="4 7">
        <text>uridine(38/39/40) in tRNA = pseudouridine(38/39/40) in tRNA</text>
        <dbReference type="Rhea" id="RHEA:22376"/>
        <dbReference type="Rhea" id="RHEA-COMP:10085"/>
        <dbReference type="Rhea" id="RHEA-COMP:10087"/>
        <dbReference type="ChEBI" id="CHEBI:65314"/>
        <dbReference type="ChEBI" id="CHEBI:65315"/>
        <dbReference type="EC" id="5.4.99.12"/>
    </reaction>
</comment>
<protein>
    <recommendedName>
        <fullName evidence="4">tRNA pseudouridine synthase A</fullName>
        <ecNumber evidence="4">5.4.99.12</ecNumber>
    </recommendedName>
    <alternativeName>
        <fullName evidence="4">tRNA pseudouridine(38-40) synthase</fullName>
    </alternativeName>
    <alternativeName>
        <fullName evidence="4">tRNA pseudouridylate synthase I</fullName>
    </alternativeName>
    <alternativeName>
        <fullName evidence="4">tRNA-uridine isomerase I</fullName>
    </alternativeName>
</protein>
<comment type="caution">
    <text evidence="10">The sequence shown here is derived from an EMBL/GenBank/DDBJ whole genome shotgun (WGS) entry which is preliminary data.</text>
</comment>
<dbReference type="Gene3D" id="3.30.70.660">
    <property type="entry name" value="Pseudouridine synthase I, catalytic domain, C-terminal subdomain"/>
    <property type="match status" value="1"/>
</dbReference>
<feature type="domain" description="Pseudouridine synthase I TruA alpha/beta" evidence="9">
    <location>
        <begin position="176"/>
        <end position="276"/>
    </location>
</feature>
<evidence type="ECO:0000256" key="2">
    <source>
        <dbReference type="ARBA" id="ARBA00022694"/>
    </source>
</evidence>
<dbReference type="GO" id="GO:0160147">
    <property type="term" value="F:tRNA pseudouridine(38-40) synthase activity"/>
    <property type="evidence" value="ECO:0007669"/>
    <property type="project" value="UniProtKB-EC"/>
</dbReference>
<evidence type="ECO:0000256" key="6">
    <source>
        <dbReference type="PIRSR" id="PIRSR001430-2"/>
    </source>
</evidence>
<proteinExistence type="inferred from homology"/>
<dbReference type="FunFam" id="3.30.70.660:FF:000003">
    <property type="entry name" value="tRNA pseudouridine synthase A"/>
    <property type="match status" value="1"/>
</dbReference>
<dbReference type="CDD" id="cd02570">
    <property type="entry name" value="PseudoU_synth_EcTruA"/>
    <property type="match status" value="1"/>
</dbReference>
<dbReference type="Gene3D" id="3.30.70.580">
    <property type="entry name" value="Pseudouridine synthase I, catalytic domain, N-terminal subdomain"/>
    <property type="match status" value="1"/>
</dbReference>
<evidence type="ECO:0000256" key="3">
    <source>
        <dbReference type="ARBA" id="ARBA00023235"/>
    </source>
</evidence>
<feature type="active site" description="Nucleophile" evidence="4 5">
    <location>
        <position position="79"/>
    </location>
</feature>
<feature type="region of interest" description="Disordered" evidence="8">
    <location>
        <begin position="1"/>
        <end position="21"/>
    </location>
</feature>
<organism evidence="10 11">
    <name type="scientific">Motilibacter rhizosphaerae</name>
    <dbReference type="NCBI Taxonomy" id="598652"/>
    <lineage>
        <taxon>Bacteria</taxon>
        <taxon>Bacillati</taxon>
        <taxon>Actinomycetota</taxon>
        <taxon>Actinomycetes</taxon>
        <taxon>Motilibacterales</taxon>
        <taxon>Motilibacteraceae</taxon>
        <taxon>Motilibacter</taxon>
    </lineage>
</organism>
<evidence type="ECO:0000256" key="4">
    <source>
        <dbReference type="HAMAP-Rule" id="MF_00171"/>
    </source>
</evidence>
<dbReference type="NCBIfam" id="TIGR00071">
    <property type="entry name" value="hisT_truA"/>
    <property type="match status" value="1"/>
</dbReference>
<keyword evidence="11" id="KW-1185">Reference proteome</keyword>